<dbReference type="Pfam" id="PF00022">
    <property type="entry name" value="Actin"/>
    <property type="match status" value="1"/>
</dbReference>
<evidence type="ECO:0000313" key="1">
    <source>
        <dbReference type="Proteomes" id="UP000504618"/>
    </source>
</evidence>
<organism evidence="1 2">
    <name type="scientific">Temnothorax curvispinosus</name>
    <dbReference type="NCBI Taxonomy" id="300111"/>
    <lineage>
        <taxon>Eukaryota</taxon>
        <taxon>Metazoa</taxon>
        <taxon>Ecdysozoa</taxon>
        <taxon>Arthropoda</taxon>
        <taxon>Hexapoda</taxon>
        <taxon>Insecta</taxon>
        <taxon>Pterygota</taxon>
        <taxon>Neoptera</taxon>
        <taxon>Endopterygota</taxon>
        <taxon>Hymenoptera</taxon>
        <taxon>Apocrita</taxon>
        <taxon>Aculeata</taxon>
        <taxon>Formicoidea</taxon>
        <taxon>Formicidae</taxon>
        <taxon>Myrmicinae</taxon>
        <taxon>Temnothorax</taxon>
    </lineage>
</organism>
<dbReference type="SUPFAM" id="SSF53067">
    <property type="entry name" value="Actin-like ATPase domain"/>
    <property type="match status" value="1"/>
</dbReference>
<name>A0A6J1RJA3_9HYME</name>
<evidence type="ECO:0000313" key="2">
    <source>
        <dbReference type="RefSeq" id="XP_024892771.1"/>
    </source>
</evidence>
<dbReference type="AlphaFoldDB" id="A0A6J1RJA3"/>
<proteinExistence type="predicted"/>
<dbReference type="InterPro" id="IPR004000">
    <property type="entry name" value="Actin"/>
</dbReference>
<sequence length="156" mass="17087">MQCKMQMYNTKLHNLYGDFSSAMGGELILGGSNPVHYEDSAMCACTFACASVCIRVYTYIHVVRVKQSIWACARFPLPSDTMSGGVYGGDEVGAIIFDVGHQSLRVGYGDEDTPKAEIPTTLGVWEEPADPGGIDCNNITRKHYNIDVTAIQVRKK</sequence>
<keyword evidence="1" id="KW-1185">Reference proteome</keyword>
<accession>A0A6J1RJA3</accession>
<gene>
    <name evidence="2" type="primary">LOC112467987</name>
</gene>
<dbReference type="GeneID" id="112467987"/>
<dbReference type="Proteomes" id="UP000504618">
    <property type="component" value="Unplaced"/>
</dbReference>
<reference evidence="2" key="1">
    <citation type="submission" date="2025-08" db="UniProtKB">
        <authorList>
            <consortium name="RefSeq"/>
        </authorList>
    </citation>
    <scope>IDENTIFICATION</scope>
    <source>
        <tissue evidence="2">Whole body</tissue>
    </source>
</reference>
<dbReference type="RefSeq" id="XP_024892771.1">
    <property type="nucleotide sequence ID" value="XM_025037003.1"/>
</dbReference>
<dbReference type="InterPro" id="IPR043129">
    <property type="entry name" value="ATPase_NBD"/>
</dbReference>
<feature type="non-terminal residue" evidence="2">
    <location>
        <position position="156"/>
    </location>
</feature>
<dbReference type="OrthoDB" id="5132116at2759"/>
<dbReference type="Gene3D" id="3.30.420.40">
    <property type="match status" value="1"/>
</dbReference>
<protein>
    <submittedName>
        <fullName evidence="2">Uncharacterized protein LOC112467987</fullName>
    </submittedName>
</protein>